<evidence type="ECO:0000256" key="4">
    <source>
        <dbReference type="ARBA" id="ARBA00022692"/>
    </source>
</evidence>
<dbReference type="InterPro" id="IPR000515">
    <property type="entry name" value="MetI-like"/>
</dbReference>
<comment type="similarity">
    <text evidence="7">Belongs to the binding-protein-dependent transport system permease family.</text>
</comment>
<dbReference type="Proteomes" id="UP000235598">
    <property type="component" value="Unassembled WGS sequence"/>
</dbReference>
<dbReference type="EMBL" id="PNHK01000001">
    <property type="protein sequence ID" value="PMD06097.1"/>
    <property type="molecule type" value="Genomic_DNA"/>
</dbReference>
<dbReference type="NCBIfam" id="TIGR01097">
    <property type="entry name" value="PhnE"/>
    <property type="match status" value="2"/>
</dbReference>
<protein>
    <submittedName>
        <fullName evidence="9">Phosphonate ABC transporter, permease protein PhnE</fullName>
    </submittedName>
</protein>
<keyword evidence="5 7" id="KW-1133">Transmembrane helix</keyword>
<dbReference type="OrthoDB" id="9808005at2"/>
<dbReference type="AlphaFoldDB" id="A0A2N6VPS0"/>
<feature type="transmembrane region" description="Helical" evidence="7">
    <location>
        <begin position="28"/>
        <end position="46"/>
    </location>
</feature>
<dbReference type="GO" id="GO:0015416">
    <property type="term" value="F:ABC-type phosphonate transporter activity"/>
    <property type="evidence" value="ECO:0007669"/>
    <property type="project" value="InterPro"/>
</dbReference>
<feature type="transmembrane region" description="Helical" evidence="7">
    <location>
        <begin position="514"/>
        <end position="533"/>
    </location>
</feature>
<feature type="transmembrane region" description="Helical" evidence="7">
    <location>
        <begin position="385"/>
        <end position="405"/>
    </location>
</feature>
<organism evidence="9 10">
    <name type="scientific">Brevibacterium paucivorans</name>
    <dbReference type="NCBI Taxonomy" id="170994"/>
    <lineage>
        <taxon>Bacteria</taxon>
        <taxon>Bacillati</taxon>
        <taxon>Actinomycetota</taxon>
        <taxon>Actinomycetes</taxon>
        <taxon>Micrococcales</taxon>
        <taxon>Brevibacteriaceae</taxon>
        <taxon>Brevibacterium</taxon>
    </lineage>
</organism>
<accession>A0A2N6VPS0</accession>
<feature type="transmembrane region" description="Helical" evidence="7">
    <location>
        <begin position="88"/>
        <end position="109"/>
    </location>
</feature>
<dbReference type="SUPFAM" id="SSF161098">
    <property type="entry name" value="MetI-like"/>
    <property type="match status" value="2"/>
</dbReference>
<gene>
    <name evidence="9" type="ORF">CJ199_01490</name>
</gene>
<keyword evidence="3" id="KW-1003">Cell membrane</keyword>
<keyword evidence="6 7" id="KW-0472">Membrane</keyword>
<dbReference type="RefSeq" id="WP_102237752.1">
    <property type="nucleotide sequence ID" value="NZ_PNHK01000001.1"/>
</dbReference>
<feature type="transmembrane region" description="Helical" evidence="7">
    <location>
        <begin position="121"/>
        <end position="145"/>
    </location>
</feature>
<feature type="transmembrane region" description="Helical" evidence="7">
    <location>
        <begin position="446"/>
        <end position="465"/>
    </location>
</feature>
<feature type="domain" description="ABC transmembrane type-1" evidence="8">
    <location>
        <begin position="379"/>
        <end position="562"/>
    </location>
</feature>
<dbReference type="PANTHER" id="PTHR30043:SF1">
    <property type="entry name" value="ABC TRANSPORT SYSTEM PERMEASE PROTEIN P69"/>
    <property type="match status" value="1"/>
</dbReference>
<name>A0A2N6VPS0_9MICO</name>
<feature type="domain" description="ABC transmembrane type-1" evidence="8">
    <location>
        <begin position="84"/>
        <end position="267"/>
    </location>
</feature>
<evidence type="ECO:0000313" key="9">
    <source>
        <dbReference type="EMBL" id="PMD06097.1"/>
    </source>
</evidence>
<dbReference type="PROSITE" id="PS50928">
    <property type="entry name" value="ABC_TM1"/>
    <property type="match status" value="2"/>
</dbReference>
<evidence type="ECO:0000256" key="7">
    <source>
        <dbReference type="RuleBase" id="RU363032"/>
    </source>
</evidence>
<evidence type="ECO:0000259" key="8">
    <source>
        <dbReference type="PROSITE" id="PS50928"/>
    </source>
</evidence>
<dbReference type="InterPro" id="IPR035906">
    <property type="entry name" value="MetI-like_sf"/>
</dbReference>
<evidence type="ECO:0000256" key="6">
    <source>
        <dbReference type="ARBA" id="ARBA00023136"/>
    </source>
</evidence>
<feature type="transmembrane region" description="Helical" evidence="7">
    <location>
        <begin position="223"/>
        <end position="244"/>
    </location>
</feature>
<evidence type="ECO:0000256" key="2">
    <source>
        <dbReference type="ARBA" id="ARBA00022448"/>
    </source>
</evidence>
<dbReference type="CDD" id="cd06261">
    <property type="entry name" value="TM_PBP2"/>
    <property type="match status" value="2"/>
</dbReference>
<keyword evidence="2 7" id="KW-0813">Transport</keyword>
<evidence type="ECO:0000256" key="5">
    <source>
        <dbReference type="ARBA" id="ARBA00022989"/>
    </source>
</evidence>
<evidence type="ECO:0000256" key="3">
    <source>
        <dbReference type="ARBA" id="ARBA00022475"/>
    </source>
</evidence>
<dbReference type="PANTHER" id="PTHR30043">
    <property type="entry name" value="PHOSPHONATES TRANSPORT SYSTEM PERMEASE PROTEIN"/>
    <property type="match status" value="1"/>
</dbReference>
<dbReference type="GO" id="GO:0005886">
    <property type="term" value="C:plasma membrane"/>
    <property type="evidence" value="ECO:0007669"/>
    <property type="project" value="UniProtKB-SubCell"/>
</dbReference>
<reference evidence="9 10" key="1">
    <citation type="submission" date="2017-09" db="EMBL/GenBank/DDBJ databases">
        <title>Bacterial strain isolated from the female urinary microbiota.</title>
        <authorList>
            <person name="Thomas-White K."/>
            <person name="Kumar N."/>
            <person name="Forster S."/>
            <person name="Putonti C."/>
            <person name="Lawley T."/>
            <person name="Wolfe A.J."/>
        </authorList>
    </citation>
    <scope>NUCLEOTIDE SEQUENCE [LARGE SCALE GENOMIC DNA]</scope>
    <source>
        <strain evidence="9 10">UMB1301</strain>
    </source>
</reference>
<dbReference type="InterPro" id="IPR005769">
    <property type="entry name" value="PhnE/PtxC"/>
</dbReference>
<feature type="transmembrane region" description="Helical" evidence="7">
    <location>
        <begin position="545"/>
        <end position="565"/>
    </location>
</feature>
<comment type="caution">
    <text evidence="9">The sequence shown here is derived from an EMBL/GenBank/DDBJ whole genome shotgun (WGS) entry which is preliminary data.</text>
</comment>
<dbReference type="Gene3D" id="1.10.3720.10">
    <property type="entry name" value="MetI-like"/>
    <property type="match status" value="2"/>
</dbReference>
<keyword evidence="4 7" id="KW-0812">Transmembrane</keyword>
<feature type="transmembrane region" description="Helical" evidence="7">
    <location>
        <begin position="151"/>
        <end position="170"/>
    </location>
</feature>
<feature type="transmembrane region" description="Helical" evidence="7">
    <location>
        <begin position="250"/>
        <end position="274"/>
    </location>
</feature>
<sequence>MAQSSVLVNQPTVSVNRRRISFTKVNEYAAKTVLVLLAVAAVWSLVDLGFTPSKLFTGFEKSVDFVKRMFPLDFPPVGEIFALTVQTLAYAAAATVLAVIISLPVAFLSAKTTALGETSSLLARGFIVLMRAIPDLVFAIVFFRIFGLGSLPGVLAMGLHSIGMIGKLYADSIEDLDQGPLTSLRSTGAQRYQQVITGVLPQLMPQVVATALHRFDINIRTSVLLGFVGVGGLGLALSEALSTMNYQRGMALALVVLVLCLVIELISGSIRLALLGRQELPKGLQKIFAKRSATKNNHDSHSPQVLSSGRIRVSPRWDSARISRCLSAVLVLLIVVGSWTYVEATPSRVVEGLLNIPNTAGHFFPPSDGGIGETFAEAMLVTVQIGLASTLIGVALAIPIGSLAAQNTSPTPQIAAIFRTLIVIIRALPELILAIVLIVMMGLGPVPGTIALGIGSVGLLGKLVADSLEETDTRVQNATRACGAGEFQIYVASAFRQAMPAFVAHILYQLDHNIRSATLLGIVGAGGVGYYLLEANRVLQFDVVNYIVIIILVTVLVLELISVWIRRTIR</sequence>
<dbReference type="Pfam" id="PF00528">
    <property type="entry name" value="BPD_transp_1"/>
    <property type="match status" value="2"/>
</dbReference>
<evidence type="ECO:0000313" key="10">
    <source>
        <dbReference type="Proteomes" id="UP000235598"/>
    </source>
</evidence>
<comment type="subcellular location">
    <subcellularLocation>
        <location evidence="1 7">Cell membrane</location>
        <topology evidence="1 7">Multi-pass membrane protein</topology>
    </subcellularLocation>
</comment>
<proteinExistence type="inferred from homology"/>
<feature type="transmembrane region" description="Helical" evidence="7">
    <location>
        <begin position="322"/>
        <end position="342"/>
    </location>
</feature>
<evidence type="ECO:0000256" key="1">
    <source>
        <dbReference type="ARBA" id="ARBA00004651"/>
    </source>
</evidence>
<feature type="transmembrane region" description="Helical" evidence="7">
    <location>
        <begin position="417"/>
        <end position="440"/>
    </location>
</feature>